<evidence type="ECO:0000256" key="13">
    <source>
        <dbReference type="PROSITE-ProRule" id="PRU00042"/>
    </source>
</evidence>
<evidence type="ECO:0000256" key="9">
    <source>
        <dbReference type="ARBA" id="ARBA00022771"/>
    </source>
</evidence>
<feature type="domain" description="C2H2-type" evidence="14">
    <location>
        <begin position="65"/>
        <end position="92"/>
    </location>
</feature>
<keyword evidence="9 13" id="KW-0863">Zinc-finger</keyword>
<comment type="function">
    <text evidence="1">Gap class segmentation protein that controls development of head structures.</text>
</comment>
<keyword evidence="16" id="KW-1185">Reference proteome</keyword>
<evidence type="ECO:0000256" key="8">
    <source>
        <dbReference type="ARBA" id="ARBA00022737"/>
    </source>
</evidence>
<gene>
    <name evidence="15" type="ORF">NQ317_011785</name>
</gene>
<dbReference type="PANTHER" id="PTHR24392:SF49">
    <property type="entry name" value="PROTEIN HUNCHBACK"/>
    <property type="match status" value="1"/>
</dbReference>
<dbReference type="Pfam" id="PF00096">
    <property type="entry name" value="zf-C2H2"/>
    <property type="match status" value="1"/>
</dbReference>
<keyword evidence="12" id="KW-0539">Nucleus</keyword>
<organism evidence="15 16">
    <name type="scientific">Molorchus minor</name>
    <dbReference type="NCBI Taxonomy" id="1323400"/>
    <lineage>
        <taxon>Eukaryota</taxon>
        <taxon>Metazoa</taxon>
        <taxon>Ecdysozoa</taxon>
        <taxon>Arthropoda</taxon>
        <taxon>Hexapoda</taxon>
        <taxon>Insecta</taxon>
        <taxon>Pterygota</taxon>
        <taxon>Neoptera</taxon>
        <taxon>Endopterygota</taxon>
        <taxon>Coleoptera</taxon>
        <taxon>Polyphaga</taxon>
        <taxon>Cucujiformia</taxon>
        <taxon>Chrysomeloidea</taxon>
        <taxon>Cerambycidae</taxon>
        <taxon>Lamiinae</taxon>
        <taxon>Monochamini</taxon>
        <taxon>Molorchus</taxon>
    </lineage>
</organism>
<keyword evidence="10" id="KW-0862">Zinc</keyword>
<dbReference type="InterPro" id="IPR036236">
    <property type="entry name" value="Znf_C2H2_sf"/>
</dbReference>
<keyword evidence="5" id="KW-0217">Developmental protein</keyword>
<comment type="subcellular location">
    <subcellularLocation>
        <location evidence="2">Nucleus</location>
    </subcellularLocation>
</comment>
<evidence type="ECO:0000256" key="2">
    <source>
        <dbReference type="ARBA" id="ARBA00004123"/>
    </source>
</evidence>
<proteinExistence type="inferred from homology"/>
<evidence type="ECO:0000256" key="12">
    <source>
        <dbReference type="ARBA" id="ARBA00023242"/>
    </source>
</evidence>
<dbReference type="Gene3D" id="3.30.160.60">
    <property type="entry name" value="Classic Zinc Finger"/>
    <property type="match status" value="2"/>
</dbReference>
<evidence type="ECO:0000256" key="3">
    <source>
        <dbReference type="ARBA" id="ARBA00007746"/>
    </source>
</evidence>
<keyword evidence="6" id="KW-0302">Gap protein</keyword>
<evidence type="ECO:0000256" key="7">
    <source>
        <dbReference type="ARBA" id="ARBA00022723"/>
    </source>
</evidence>
<evidence type="ECO:0000256" key="5">
    <source>
        <dbReference type="ARBA" id="ARBA00022473"/>
    </source>
</evidence>
<name>A0ABQ9J7H8_9CUCU</name>
<comment type="caution">
    <text evidence="15">The sequence shown here is derived from an EMBL/GenBank/DDBJ whole genome shotgun (WGS) entry which is preliminary data.</text>
</comment>
<protein>
    <recommendedName>
        <fullName evidence="4">Protein hunchback</fullName>
    </recommendedName>
</protein>
<dbReference type="EMBL" id="JAPWTJ010001133">
    <property type="protein sequence ID" value="KAJ8973667.1"/>
    <property type="molecule type" value="Genomic_DNA"/>
</dbReference>
<keyword evidence="8" id="KW-0677">Repeat</keyword>
<evidence type="ECO:0000259" key="14">
    <source>
        <dbReference type="PROSITE" id="PS50157"/>
    </source>
</evidence>
<evidence type="ECO:0000313" key="16">
    <source>
        <dbReference type="Proteomes" id="UP001162164"/>
    </source>
</evidence>
<evidence type="ECO:0000256" key="6">
    <source>
        <dbReference type="ARBA" id="ARBA00022492"/>
    </source>
</evidence>
<comment type="similarity">
    <text evidence="3">Belongs to the hunchback C2H2-type zinc-finger protein family.</text>
</comment>
<evidence type="ECO:0000256" key="4">
    <source>
        <dbReference type="ARBA" id="ARBA00013638"/>
    </source>
</evidence>
<keyword evidence="11" id="KW-0238">DNA-binding</keyword>
<feature type="domain" description="C2H2-type" evidence="14">
    <location>
        <begin position="179"/>
        <end position="206"/>
    </location>
</feature>
<evidence type="ECO:0000256" key="10">
    <source>
        <dbReference type="ARBA" id="ARBA00022833"/>
    </source>
</evidence>
<dbReference type="SUPFAM" id="SSF57667">
    <property type="entry name" value="beta-beta-alpha zinc fingers"/>
    <property type="match status" value="1"/>
</dbReference>
<evidence type="ECO:0000256" key="1">
    <source>
        <dbReference type="ARBA" id="ARBA00003983"/>
    </source>
</evidence>
<dbReference type="InterPro" id="IPR013087">
    <property type="entry name" value="Znf_C2H2_type"/>
</dbReference>
<dbReference type="PROSITE" id="PS50157">
    <property type="entry name" value="ZINC_FINGER_C2H2_2"/>
    <property type="match status" value="2"/>
</dbReference>
<dbReference type="PANTHER" id="PTHR24392">
    <property type="entry name" value="ZINC FINGER PROTEIN"/>
    <property type="match status" value="1"/>
</dbReference>
<reference evidence="15" key="1">
    <citation type="journal article" date="2023" name="Insect Mol. Biol.">
        <title>Genome sequencing provides insights into the evolution of gene families encoding plant cell wall-degrading enzymes in longhorned beetles.</title>
        <authorList>
            <person name="Shin N.R."/>
            <person name="Okamura Y."/>
            <person name="Kirsch R."/>
            <person name="Pauchet Y."/>
        </authorList>
    </citation>
    <scope>NUCLEOTIDE SEQUENCE</scope>
    <source>
        <strain evidence="15">MMC_N1</strain>
    </source>
</reference>
<dbReference type="SMART" id="SM00355">
    <property type="entry name" value="ZnF_C2H2"/>
    <property type="match status" value="3"/>
</dbReference>
<dbReference type="Proteomes" id="UP001162164">
    <property type="component" value="Unassembled WGS sequence"/>
</dbReference>
<sequence>MGFEDEVNDLPNADIWETSKCEGVREPNCIFVNFVRIPQKRRYDLSRHCLVHEPSHNLMSKSKLFKCKLCDFTTKHKNSVIKHQLVHMDNSERERSNVNSAITKPNRSPTLTHIFWYTKIHQTSQCITVTHANLPRNIKTDSSEVKIFKCDLCDFQSKLKDSLNRHSLLHKDISEVKTYNCDQCSFKSIRKYNLKKHQLIHMDNSDVEMFICEICEFKTIHKYYLKKASCISPG</sequence>
<evidence type="ECO:0000256" key="11">
    <source>
        <dbReference type="ARBA" id="ARBA00023125"/>
    </source>
</evidence>
<evidence type="ECO:0000313" key="15">
    <source>
        <dbReference type="EMBL" id="KAJ8973667.1"/>
    </source>
</evidence>
<accession>A0ABQ9J7H8</accession>
<keyword evidence="7" id="KW-0479">Metal-binding</keyword>